<evidence type="ECO:0000256" key="4">
    <source>
        <dbReference type="PROSITE-ProRule" id="PRU00320"/>
    </source>
</evidence>
<feature type="compositionally biased region" description="Low complexity" evidence="5">
    <location>
        <begin position="476"/>
        <end position="485"/>
    </location>
</feature>
<accession>T1JIF1</accession>
<dbReference type="eggNOG" id="KOG3105">
    <property type="taxonomic scope" value="Eukaryota"/>
</dbReference>
<dbReference type="GO" id="GO:0005634">
    <property type="term" value="C:nucleus"/>
    <property type="evidence" value="ECO:0007669"/>
    <property type="project" value="UniProtKB-SubCell"/>
</dbReference>
<evidence type="ECO:0000256" key="5">
    <source>
        <dbReference type="SAM" id="MobiDB-lite"/>
    </source>
</evidence>
<dbReference type="OMA" id="AAKTDKC"/>
<dbReference type="STRING" id="126957.T1JIF1"/>
<dbReference type="EMBL" id="JH431869">
    <property type="status" value="NOT_ANNOTATED_CDS"/>
    <property type="molecule type" value="Genomic_DNA"/>
</dbReference>
<evidence type="ECO:0000313" key="9">
    <source>
        <dbReference type="Proteomes" id="UP000014500"/>
    </source>
</evidence>
<dbReference type="HOGENOM" id="CLU_018294_0_4_1"/>
<dbReference type="GO" id="GO:0003677">
    <property type="term" value="F:DNA binding"/>
    <property type="evidence" value="ECO:0007669"/>
    <property type="project" value="UniProtKB-UniRule"/>
</dbReference>
<feature type="compositionally biased region" description="Pro residues" evidence="5">
    <location>
        <begin position="461"/>
        <end position="475"/>
    </location>
</feature>
<evidence type="ECO:0000256" key="3">
    <source>
        <dbReference type="ARBA" id="ARBA00023242"/>
    </source>
</evidence>
<sequence>MAEAAVAPPPVRTPNRRKALSLETKVDIIRDVESSNRQRNKIAKEYGISHSTLSTIYKNKDRILEQYKRHNVTLKRVRTSSIGEVEEAVLRWYHDACSKNISVSGPMVKNKAKELAQVVGNNTFKASNGWLERFKLRHRIHFKSGGKEKANIGMAVVRDWQQHELPTILQQYAPRDIFVAGESGFLYHLTLDDLVKQKSATNPIIQKNKDRLTGLFCCNMDGSEKEKLLLIGRFPNPRSFKGVKSLPVTYASDKRALMNAVLFEKWFLRFDEKMKWQQRKVLLFIDNCPAHRFNVYLQATEVRFLPPNTTMYHPLSQGIKQVSKCYYRRRIVQRALAEQNPDKMKPITVRDAADMLAWAWESVSPATVMSCFRKSGFMHPAMGEIPINLDEYTHQVQALNVLIAAFLQRRRILHKISALEYIDVDEFLPVCEDTWNQGSPVMSAWPGQQPQASQGGLALPQPLPNQAPLPHPNQPPNNQDQGQAPQQPPLNQSEEEDDDEQLGQPAPKPKEVLNMLQSVRSFFQSQENIPGQVFAALANLEESVLYKMTENVLKTPGLEFMHF</sequence>
<organism evidence="8 9">
    <name type="scientific">Strigamia maritima</name>
    <name type="common">European centipede</name>
    <name type="synonym">Geophilus maritimus</name>
    <dbReference type="NCBI Taxonomy" id="126957"/>
    <lineage>
        <taxon>Eukaryota</taxon>
        <taxon>Metazoa</taxon>
        <taxon>Ecdysozoa</taxon>
        <taxon>Arthropoda</taxon>
        <taxon>Myriapoda</taxon>
        <taxon>Chilopoda</taxon>
        <taxon>Pleurostigmophora</taxon>
        <taxon>Geophilomorpha</taxon>
        <taxon>Linotaeniidae</taxon>
        <taxon>Strigamia</taxon>
    </lineage>
</organism>
<dbReference type="InterPro" id="IPR007889">
    <property type="entry name" value="HTH_Psq"/>
</dbReference>
<dbReference type="PROSITE" id="PS50960">
    <property type="entry name" value="HTH_PSQ"/>
    <property type="match status" value="1"/>
</dbReference>
<keyword evidence="3 4" id="KW-0539">Nucleus</keyword>
<dbReference type="Pfam" id="PF03184">
    <property type="entry name" value="DDE_1"/>
    <property type="match status" value="1"/>
</dbReference>
<dbReference type="InterPro" id="IPR006600">
    <property type="entry name" value="HTH_CenpB_DNA-bd_dom"/>
</dbReference>
<comment type="subcellular location">
    <subcellularLocation>
        <location evidence="1 4">Nucleus</location>
    </subcellularLocation>
</comment>
<feature type="DNA-binding region" description="H-T-H motif" evidence="4">
    <location>
        <begin position="39"/>
        <end position="59"/>
    </location>
</feature>
<feature type="region of interest" description="Disordered" evidence="5">
    <location>
        <begin position="441"/>
        <end position="507"/>
    </location>
</feature>
<dbReference type="InterPro" id="IPR050863">
    <property type="entry name" value="CenT-Element_Derived"/>
</dbReference>
<proteinExistence type="predicted"/>
<dbReference type="AlphaFoldDB" id="T1JIF1"/>
<keyword evidence="2 4" id="KW-0238">DNA-binding</keyword>
<evidence type="ECO:0000259" key="6">
    <source>
        <dbReference type="PROSITE" id="PS50960"/>
    </source>
</evidence>
<dbReference type="EnsemblMetazoa" id="SMAR013632-RA">
    <property type="protein sequence ID" value="SMAR013632-PA"/>
    <property type="gene ID" value="SMAR013632"/>
</dbReference>
<dbReference type="PROSITE" id="PS51253">
    <property type="entry name" value="HTH_CENPB"/>
    <property type="match status" value="1"/>
</dbReference>
<dbReference type="PANTHER" id="PTHR19303">
    <property type="entry name" value="TRANSPOSON"/>
    <property type="match status" value="1"/>
</dbReference>
<evidence type="ECO:0000256" key="2">
    <source>
        <dbReference type="ARBA" id="ARBA00023125"/>
    </source>
</evidence>
<reference evidence="9" key="1">
    <citation type="submission" date="2011-05" db="EMBL/GenBank/DDBJ databases">
        <authorList>
            <person name="Richards S.R."/>
            <person name="Qu J."/>
            <person name="Jiang H."/>
            <person name="Jhangiani S.N."/>
            <person name="Agravi P."/>
            <person name="Goodspeed R."/>
            <person name="Gross S."/>
            <person name="Mandapat C."/>
            <person name="Jackson L."/>
            <person name="Mathew T."/>
            <person name="Pu L."/>
            <person name="Thornton R."/>
            <person name="Saada N."/>
            <person name="Wilczek-Boney K.B."/>
            <person name="Lee S."/>
            <person name="Kovar C."/>
            <person name="Wu Y."/>
            <person name="Scherer S.E."/>
            <person name="Worley K.C."/>
            <person name="Muzny D.M."/>
            <person name="Gibbs R."/>
        </authorList>
    </citation>
    <scope>NUCLEOTIDE SEQUENCE</scope>
    <source>
        <strain evidence="9">Brora</strain>
    </source>
</reference>
<dbReference type="Proteomes" id="UP000014500">
    <property type="component" value="Unassembled WGS sequence"/>
</dbReference>
<evidence type="ECO:0000259" key="7">
    <source>
        <dbReference type="PROSITE" id="PS51253"/>
    </source>
</evidence>
<evidence type="ECO:0000313" key="8">
    <source>
        <dbReference type="EnsemblMetazoa" id="SMAR013632-PA"/>
    </source>
</evidence>
<evidence type="ECO:0000256" key="1">
    <source>
        <dbReference type="ARBA" id="ARBA00004123"/>
    </source>
</evidence>
<dbReference type="Gene3D" id="1.10.10.60">
    <property type="entry name" value="Homeodomain-like"/>
    <property type="match status" value="2"/>
</dbReference>
<dbReference type="PANTHER" id="PTHR19303:SF73">
    <property type="entry name" value="PROTEIN PDC2"/>
    <property type="match status" value="1"/>
</dbReference>
<feature type="domain" description="HTH psq-type" evidence="6">
    <location>
        <begin position="11"/>
        <end position="63"/>
    </location>
</feature>
<dbReference type="PhylomeDB" id="T1JIF1"/>
<dbReference type="InterPro" id="IPR009057">
    <property type="entry name" value="Homeodomain-like_sf"/>
</dbReference>
<dbReference type="InterPro" id="IPR004875">
    <property type="entry name" value="DDE_SF_endonuclease_dom"/>
</dbReference>
<evidence type="ECO:0008006" key="10">
    <source>
        <dbReference type="Google" id="ProtNLM"/>
    </source>
</evidence>
<dbReference type="Pfam" id="PF04218">
    <property type="entry name" value="CENP-B_N"/>
    <property type="match status" value="1"/>
</dbReference>
<feature type="compositionally biased region" description="Polar residues" evidence="5">
    <location>
        <begin position="441"/>
        <end position="453"/>
    </location>
</feature>
<dbReference type="Pfam" id="PF03221">
    <property type="entry name" value="HTH_Tnp_Tc5"/>
    <property type="match status" value="1"/>
</dbReference>
<dbReference type="SMART" id="SM00674">
    <property type="entry name" value="CENPB"/>
    <property type="match status" value="1"/>
</dbReference>
<name>T1JIF1_STRMM</name>
<feature type="domain" description="HTH CENPB-type" evidence="7">
    <location>
        <begin position="73"/>
        <end position="144"/>
    </location>
</feature>
<protein>
    <recommendedName>
        <fullName evidence="10">HTH CENPB-type domain-containing protein</fullName>
    </recommendedName>
</protein>
<dbReference type="SUPFAM" id="SSF46689">
    <property type="entry name" value="Homeodomain-like"/>
    <property type="match status" value="2"/>
</dbReference>
<keyword evidence="9" id="KW-1185">Reference proteome</keyword>
<reference evidence="8" key="2">
    <citation type="submission" date="2015-02" db="UniProtKB">
        <authorList>
            <consortium name="EnsemblMetazoa"/>
        </authorList>
    </citation>
    <scope>IDENTIFICATION</scope>
</reference>